<feature type="compositionally biased region" description="Pro residues" evidence="6">
    <location>
        <begin position="111"/>
        <end position="121"/>
    </location>
</feature>
<keyword evidence="10" id="KW-1185">Reference proteome</keyword>
<keyword evidence="3 4" id="KW-0727">SH2 domain</keyword>
<dbReference type="PROSITE" id="PS50002">
    <property type="entry name" value="SH3"/>
    <property type="match status" value="3"/>
</dbReference>
<dbReference type="AlphaFoldDB" id="A0A7R9BMA7"/>
<feature type="region of interest" description="Disordered" evidence="6">
    <location>
        <begin position="269"/>
        <end position="289"/>
    </location>
</feature>
<dbReference type="InterPro" id="IPR000980">
    <property type="entry name" value="SH2"/>
</dbReference>
<dbReference type="PIRSF" id="PIRSF037874">
    <property type="entry name" value="Cytoplasmic_NCK"/>
    <property type="match status" value="1"/>
</dbReference>
<dbReference type="GO" id="GO:0048013">
    <property type="term" value="P:ephrin receptor signaling pathway"/>
    <property type="evidence" value="ECO:0007669"/>
    <property type="project" value="TreeGrafter"/>
</dbReference>
<accession>A0A7R9BMA7</accession>
<keyword evidence="2" id="KW-0597">Phosphoprotein</keyword>
<evidence type="ECO:0000259" key="8">
    <source>
        <dbReference type="PROSITE" id="PS50002"/>
    </source>
</evidence>
<dbReference type="Gene3D" id="3.30.505.10">
    <property type="entry name" value="SH2 domain"/>
    <property type="match status" value="1"/>
</dbReference>
<name>A0A7R9BMA7_9CRUS</name>
<dbReference type="SUPFAM" id="SSF50044">
    <property type="entry name" value="SH3-domain"/>
    <property type="match status" value="3"/>
</dbReference>
<dbReference type="PRINTS" id="PR00452">
    <property type="entry name" value="SH3DOMAIN"/>
</dbReference>
<evidence type="ECO:0000256" key="6">
    <source>
        <dbReference type="SAM" id="MobiDB-lite"/>
    </source>
</evidence>
<dbReference type="FunFam" id="2.30.30.40:FF:000061">
    <property type="entry name" value="Cytoplasmic protein"/>
    <property type="match status" value="1"/>
</dbReference>
<dbReference type="InterPro" id="IPR051184">
    <property type="entry name" value="Tyrosine-phos_adapter"/>
</dbReference>
<feature type="domain" description="SH3" evidence="8">
    <location>
        <begin position="193"/>
        <end position="255"/>
    </location>
</feature>
<dbReference type="Gene3D" id="2.30.30.40">
    <property type="entry name" value="SH3 Domains"/>
    <property type="match status" value="3"/>
</dbReference>
<dbReference type="GO" id="GO:0016477">
    <property type="term" value="P:cell migration"/>
    <property type="evidence" value="ECO:0007669"/>
    <property type="project" value="TreeGrafter"/>
</dbReference>
<reference evidence="9" key="1">
    <citation type="submission" date="2020-11" db="EMBL/GenBank/DDBJ databases">
        <authorList>
            <person name="Tran Van P."/>
        </authorList>
    </citation>
    <scope>NUCLEOTIDE SEQUENCE</scope>
</reference>
<dbReference type="PANTHER" id="PTHR19969:SF14">
    <property type="entry name" value="DREADLOCKS, ISOFORM B"/>
    <property type="match status" value="1"/>
</dbReference>
<dbReference type="InterPro" id="IPR036028">
    <property type="entry name" value="SH3-like_dom_sf"/>
</dbReference>
<dbReference type="PRINTS" id="PR00401">
    <property type="entry name" value="SH2DOMAIN"/>
</dbReference>
<dbReference type="GO" id="GO:0035591">
    <property type="term" value="F:signaling adaptor activity"/>
    <property type="evidence" value="ECO:0007669"/>
    <property type="project" value="TreeGrafter"/>
</dbReference>
<feature type="domain" description="SH3" evidence="8">
    <location>
        <begin position="123"/>
        <end position="182"/>
    </location>
</feature>
<feature type="region of interest" description="Disordered" evidence="6">
    <location>
        <begin position="83"/>
        <end position="124"/>
    </location>
</feature>
<evidence type="ECO:0000256" key="5">
    <source>
        <dbReference type="PROSITE-ProRule" id="PRU00192"/>
    </source>
</evidence>
<feature type="domain" description="SH2" evidence="7">
    <location>
        <begin position="319"/>
        <end position="414"/>
    </location>
</feature>
<evidence type="ECO:0000313" key="10">
    <source>
        <dbReference type="Proteomes" id="UP000678499"/>
    </source>
</evidence>
<dbReference type="SUPFAM" id="SSF55550">
    <property type="entry name" value="SH2 domain"/>
    <property type="match status" value="1"/>
</dbReference>
<dbReference type="InterPro" id="IPR036860">
    <property type="entry name" value="SH2_dom_sf"/>
</dbReference>
<keyword evidence="1 5" id="KW-0728">SH3 domain</keyword>
<dbReference type="GO" id="GO:0005737">
    <property type="term" value="C:cytoplasm"/>
    <property type="evidence" value="ECO:0007669"/>
    <property type="project" value="TreeGrafter"/>
</dbReference>
<sequence>MSSLKHGKGPSEEVYVVAKYDYVATGNHELDIKRNERLLLVDDSKHWWIVQNSRNKSGYVPSNYVKREKPSIFDSIKKRVKKSSSSVSGSKTLPNAGGQENSTSPVSSPSRRPPPPQPPPENDGIGFAIVKYNYHAQQPDELSLVKGTRVVITEKSNDGWWKGLYGNQIGWFPSNYTIEEVEDSVHTYARAENVVDICVALYSFSAQNEVELSFRKGEKLEIVDRPPSDPDWFKARNAAGDVGLVPRNYLQESGHKVVQGIYEVHQLSRRPSVQQRVPPDGSSASGPPTEMQLAHALAGLDLSKPPDTSENPSLQGKLWYYGRITRSQCDALLAMHGQNGDFLIRDSETNAGDYSVSLKAPGRNKHFRVHVDENNLYCIGQRKFDSLDKLVEHYQRAPIYTSQREEKLYLIRPLPRPQGPLS</sequence>
<feature type="domain" description="SH3" evidence="8">
    <location>
        <begin position="11"/>
        <end position="70"/>
    </location>
</feature>
<dbReference type="EMBL" id="CAJPEX010000636">
    <property type="protein sequence ID" value="CAG0916627.1"/>
    <property type="molecule type" value="Genomic_DNA"/>
</dbReference>
<proteinExistence type="predicted"/>
<dbReference type="CDD" id="cd11767">
    <property type="entry name" value="SH3_Nck_3"/>
    <property type="match status" value="1"/>
</dbReference>
<dbReference type="PRINTS" id="PR00499">
    <property type="entry name" value="P67PHOX"/>
</dbReference>
<dbReference type="EMBL" id="OA882673">
    <property type="protein sequence ID" value="CAD7276475.1"/>
    <property type="molecule type" value="Genomic_DNA"/>
</dbReference>
<gene>
    <name evidence="9" type="ORF">NMOB1V02_LOCUS4237</name>
</gene>
<evidence type="ECO:0000259" key="7">
    <source>
        <dbReference type="PROSITE" id="PS50001"/>
    </source>
</evidence>
<dbReference type="Proteomes" id="UP000678499">
    <property type="component" value="Unassembled WGS sequence"/>
</dbReference>
<dbReference type="FunFam" id="2.30.30.40:FF:000110">
    <property type="entry name" value="Cytoplasmic protein"/>
    <property type="match status" value="1"/>
</dbReference>
<evidence type="ECO:0000256" key="2">
    <source>
        <dbReference type="ARBA" id="ARBA00022553"/>
    </source>
</evidence>
<dbReference type="GO" id="GO:0030971">
    <property type="term" value="F:receptor tyrosine kinase binding"/>
    <property type="evidence" value="ECO:0007669"/>
    <property type="project" value="TreeGrafter"/>
</dbReference>
<evidence type="ECO:0000256" key="4">
    <source>
        <dbReference type="PROSITE-ProRule" id="PRU00191"/>
    </source>
</evidence>
<dbReference type="SMART" id="SM00326">
    <property type="entry name" value="SH3"/>
    <property type="match status" value="3"/>
</dbReference>
<dbReference type="Pfam" id="PF00017">
    <property type="entry name" value="SH2"/>
    <property type="match status" value="1"/>
</dbReference>
<dbReference type="OrthoDB" id="26539at2759"/>
<evidence type="ECO:0000256" key="3">
    <source>
        <dbReference type="ARBA" id="ARBA00022999"/>
    </source>
</evidence>
<organism evidence="9">
    <name type="scientific">Notodromas monacha</name>
    <dbReference type="NCBI Taxonomy" id="399045"/>
    <lineage>
        <taxon>Eukaryota</taxon>
        <taxon>Metazoa</taxon>
        <taxon>Ecdysozoa</taxon>
        <taxon>Arthropoda</taxon>
        <taxon>Crustacea</taxon>
        <taxon>Oligostraca</taxon>
        <taxon>Ostracoda</taxon>
        <taxon>Podocopa</taxon>
        <taxon>Podocopida</taxon>
        <taxon>Cypridocopina</taxon>
        <taxon>Cypridoidea</taxon>
        <taxon>Cyprididae</taxon>
        <taxon>Notodromas</taxon>
    </lineage>
</organism>
<dbReference type="Pfam" id="PF00018">
    <property type="entry name" value="SH3_1"/>
    <property type="match status" value="3"/>
</dbReference>
<dbReference type="FunFam" id="3.30.505.10:FF:000027">
    <property type="entry name" value="Cytoplasmic protein nck1"/>
    <property type="match status" value="1"/>
</dbReference>
<dbReference type="CDD" id="cd11766">
    <property type="entry name" value="SH3_Nck_2"/>
    <property type="match status" value="1"/>
</dbReference>
<dbReference type="GO" id="GO:0048468">
    <property type="term" value="P:cell development"/>
    <property type="evidence" value="ECO:0007669"/>
    <property type="project" value="UniProtKB-ARBA"/>
</dbReference>
<evidence type="ECO:0000313" key="9">
    <source>
        <dbReference type="EMBL" id="CAD7276475.1"/>
    </source>
</evidence>
<protein>
    <recommendedName>
        <fullName evidence="11">Cytoplasmic protein NCK1</fullName>
    </recommendedName>
</protein>
<dbReference type="PANTHER" id="PTHR19969">
    <property type="entry name" value="SH2-SH3 ADAPTOR PROTEIN-RELATED"/>
    <property type="match status" value="1"/>
</dbReference>
<dbReference type="SMART" id="SM00252">
    <property type="entry name" value="SH2"/>
    <property type="match status" value="1"/>
</dbReference>
<evidence type="ECO:0008006" key="11">
    <source>
        <dbReference type="Google" id="ProtNLM"/>
    </source>
</evidence>
<dbReference type="InterPro" id="IPR001452">
    <property type="entry name" value="SH3_domain"/>
</dbReference>
<dbReference type="CDD" id="cd11765">
    <property type="entry name" value="SH3_Nck_1"/>
    <property type="match status" value="1"/>
</dbReference>
<evidence type="ECO:0000256" key="1">
    <source>
        <dbReference type="ARBA" id="ARBA00022443"/>
    </source>
</evidence>
<dbReference type="InterPro" id="IPR017304">
    <property type="entry name" value="NCK"/>
</dbReference>
<dbReference type="PROSITE" id="PS50001">
    <property type="entry name" value="SH2"/>
    <property type="match status" value="1"/>
</dbReference>